<proteinExistence type="predicted"/>
<name>A0ABR0AJ76_9CRUS</name>
<dbReference type="EMBL" id="JAOYFB010000037">
    <property type="protein sequence ID" value="KAK4025171.1"/>
    <property type="molecule type" value="Genomic_DNA"/>
</dbReference>
<sequence length="87" mass="9914">MSLLVPRSQNLQFRSKPAFQWQLSLPAETCPSPLVTDVFRDVTVVETTEEGPVDPRYENLIVFVIALYPAGTGYCWEVTMKRPLLAW</sequence>
<organism evidence="1 2">
    <name type="scientific">Daphnia magna</name>
    <dbReference type="NCBI Taxonomy" id="35525"/>
    <lineage>
        <taxon>Eukaryota</taxon>
        <taxon>Metazoa</taxon>
        <taxon>Ecdysozoa</taxon>
        <taxon>Arthropoda</taxon>
        <taxon>Crustacea</taxon>
        <taxon>Branchiopoda</taxon>
        <taxon>Diplostraca</taxon>
        <taxon>Cladocera</taxon>
        <taxon>Anomopoda</taxon>
        <taxon>Daphniidae</taxon>
        <taxon>Daphnia</taxon>
    </lineage>
</organism>
<gene>
    <name evidence="1" type="ORF">OUZ56_010671</name>
</gene>
<accession>A0ABR0AJ76</accession>
<reference evidence="1 2" key="1">
    <citation type="journal article" date="2023" name="Nucleic Acids Res.">
        <title>The hologenome of Daphnia magna reveals possible DNA methylation and microbiome-mediated evolution of the host genome.</title>
        <authorList>
            <person name="Chaturvedi A."/>
            <person name="Li X."/>
            <person name="Dhandapani V."/>
            <person name="Marshall H."/>
            <person name="Kissane S."/>
            <person name="Cuenca-Cambronero M."/>
            <person name="Asole G."/>
            <person name="Calvet F."/>
            <person name="Ruiz-Romero M."/>
            <person name="Marangio P."/>
            <person name="Guigo R."/>
            <person name="Rago D."/>
            <person name="Mirbahai L."/>
            <person name="Eastwood N."/>
            <person name="Colbourne J.K."/>
            <person name="Zhou J."/>
            <person name="Mallon E."/>
            <person name="Orsini L."/>
        </authorList>
    </citation>
    <scope>NUCLEOTIDE SEQUENCE [LARGE SCALE GENOMIC DNA]</scope>
    <source>
        <strain evidence="1">LRV0_1</strain>
    </source>
</reference>
<evidence type="ECO:0000313" key="2">
    <source>
        <dbReference type="Proteomes" id="UP001234178"/>
    </source>
</evidence>
<dbReference type="Proteomes" id="UP001234178">
    <property type="component" value="Unassembled WGS sequence"/>
</dbReference>
<comment type="caution">
    <text evidence="1">The sequence shown here is derived from an EMBL/GenBank/DDBJ whole genome shotgun (WGS) entry which is preliminary data.</text>
</comment>
<protein>
    <submittedName>
        <fullName evidence="1">Uncharacterized protein</fullName>
    </submittedName>
</protein>
<keyword evidence="2" id="KW-1185">Reference proteome</keyword>
<evidence type="ECO:0000313" key="1">
    <source>
        <dbReference type="EMBL" id="KAK4025171.1"/>
    </source>
</evidence>